<dbReference type="InterPro" id="IPR034154">
    <property type="entry name" value="TOPRIM_DnaG/twinkle"/>
</dbReference>
<feature type="region of interest" description="Disordered" evidence="1">
    <location>
        <begin position="351"/>
        <end position="380"/>
    </location>
</feature>
<feature type="compositionally biased region" description="Polar residues" evidence="1">
    <location>
        <begin position="357"/>
        <end position="379"/>
    </location>
</feature>
<protein>
    <submittedName>
        <fullName evidence="3">Glutaredoxin-like protein NrdH</fullName>
    </submittedName>
</protein>
<dbReference type="Pfam" id="PF00462">
    <property type="entry name" value="Glutaredoxin"/>
    <property type="match status" value="1"/>
</dbReference>
<gene>
    <name evidence="3" type="ORF">DFR70_12662</name>
</gene>
<evidence type="ECO:0000259" key="2">
    <source>
        <dbReference type="Pfam" id="PF00462"/>
    </source>
</evidence>
<comment type="caution">
    <text evidence="3">The sequence shown here is derived from an EMBL/GenBank/DDBJ whole genome shotgun (WGS) entry which is preliminary data.</text>
</comment>
<feature type="domain" description="Glutaredoxin" evidence="2">
    <location>
        <begin position="388"/>
        <end position="441"/>
    </location>
</feature>
<dbReference type="SUPFAM" id="SSF52833">
    <property type="entry name" value="Thioredoxin-like"/>
    <property type="match status" value="1"/>
</dbReference>
<dbReference type="InterPro" id="IPR036249">
    <property type="entry name" value="Thioredoxin-like_sf"/>
</dbReference>
<dbReference type="PROSITE" id="PS51354">
    <property type="entry name" value="GLUTAREDOXIN_2"/>
    <property type="match status" value="1"/>
</dbReference>
<feature type="region of interest" description="Disordered" evidence="1">
    <location>
        <begin position="92"/>
        <end position="130"/>
    </location>
</feature>
<evidence type="ECO:0000256" key="1">
    <source>
        <dbReference type="SAM" id="MobiDB-lite"/>
    </source>
</evidence>
<dbReference type="Gene3D" id="3.40.1360.10">
    <property type="match status" value="1"/>
</dbReference>
<organism evidence="3 4">
    <name type="scientific">Nocardia tenerifensis</name>
    <dbReference type="NCBI Taxonomy" id="228006"/>
    <lineage>
        <taxon>Bacteria</taxon>
        <taxon>Bacillati</taxon>
        <taxon>Actinomycetota</taxon>
        <taxon>Actinomycetes</taxon>
        <taxon>Mycobacteriales</taxon>
        <taxon>Nocardiaceae</taxon>
        <taxon>Nocardia</taxon>
    </lineage>
</organism>
<dbReference type="RefSeq" id="WP_051187532.1">
    <property type="nucleotide sequence ID" value="NZ_QJKF01000026.1"/>
</dbReference>
<proteinExistence type="predicted"/>
<dbReference type="EMBL" id="QJKF01000026">
    <property type="protein sequence ID" value="PXX53941.1"/>
    <property type="molecule type" value="Genomic_DNA"/>
</dbReference>
<feature type="compositionally biased region" description="Low complexity" evidence="1">
    <location>
        <begin position="602"/>
        <end position="628"/>
    </location>
</feature>
<dbReference type="AlphaFoldDB" id="A0A318K170"/>
<dbReference type="SUPFAM" id="SSF56731">
    <property type="entry name" value="DNA primase core"/>
    <property type="match status" value="1"/>
</dbReference>
<dbReference type="Proteomes" id="UP000247569">
    <property type="component" value="Unassembled WGS sequence"/>
</dbReference>
<feature type="region of interest" description="Disordered" evidence="1">
    <location>
        <begin position="543"/>
        <end position="628"/>
    </location>
</feature>
<dbReference type="CDD" id="cd01029">
    <property type="entry name" value="TOPRIM_primases"/>
    <property type="match status" value="1"/>
</dbReference>
<name>A0A318K170_9NOCA</name>
<feature type="compositionally biased region" description="Basic and acidic residues" evidence="1">
    <location>
        <begin position="106"/>
        <end position="122"/>
    </location>
</feature>
<dbReference type="CDD" id="cd02976">
    <property type="entry name" value="NrdH"/>
    <property type="match status" value="1"/>
</dbReference>
<dbReference type="InterPro" id="IPR002109">
    <property type="entry name" value="Glutaredoxin"/>
</dbReference>
<reference evidence="3 4" key="1">
    <citation type="submission" date="2018-05" db="EMBL/GenBank/DDBJ databases">
        <title>Genomic Encyclopedia of Type Strains, Phase IV (KMG-IV): sequencing the most valuable type-strain genomes for metagenomic binning, comparative biology and taxonomic classification.</title>
        <authorList>
            <person name="Goeker M."/>
        </authorList>
    </citation>
    <scope>NUCLEOTIDE SEQUENCE [LARGE SCALE GENOMIC DNA]</scope>
    <source>
        <strain evidence="3 4">DSM 44704</strain>
    </source>
</reference>
<sequence>MTDKPAHAPSFARITRALDDWAFEHDRPTGPASKRGQWTMYHCPAHDDDDPSLGLVHNPDKAKTVVRCFTGCPDTAVLAAVGLPDNAIWDRQWVREPGTPARPRPPRAESMKEQRPVRDPAKPSKKQRLGKVVGPRYQAAIYRYTDERGHPLGEVVRIQVPHEHGTDKMFFQRKMDAGGRWHKGGFEPVLYHLPEVRQAVADGEEIYLVEGEKDADRARAAGLVATCNAMGAGSFRREHARQLTGAARVVLVADRDEPGYHHAAEVKALLRGRVREVVVVEAATGKDLSDHFDLGHDIDELVPVTDAQLEQGFPTSEETLAQAEKAMAGVFRRSFDSQTGWRWQWAPDIGEAAPAPESTSAKAVSPQQKSETTTMSQSVAAPREGVEITVYTKTPCPQCEATKRALDNLGFVYQVVDVTENPAARQRLVDMGFQGAPVVEAGEIRFSGFRPDRLKTLPGVLRADVVAEQEAAAGQPGFREPAAADRLSVQAVQQWAGPYLRAAMRRGEIPEVGSAQWVSLPNGDPRKTGAVVQAALDYVRHAATPRPFPPASRSQASTAAATRGTDARPTFAELQQARRGEQQAALRAASAPLTPTTGAPVTAPRAPLTPAGPATTTPVPTRAPGRGR</sequence>
<accession>A0A318K170</accession>
<evidence type="ECO:0000313" key="3">
    <source>
        <dbReference type="EMBL" id="PXX53941.1"/>
    </source>
</evidence>
<keyword evidence="4" id="KW-1185">Reference proteome</keyword>
<evidence type="ECO:0000313" key="4">
    <source>
        <dbReference type="Proteomes" id="UP000247569"/>
    </source>
</evidence>
<dbReference type="Gene3D" id="3.40.30.10">
    <property type="entry name" value="Glutaredoxin"/>
    <property type="match status" value="1"/>
</dbReference>
<feature type="compositionally biased region" description="Low complexity" evidence="1">
    <location>
        <begin position="551"/>
        <end position="563"/>
    </location>
</feature>